<keyword evidence="2" id="KW-0472">Membrane</keyword>
<accession>A0A174UW89</accession>
<name>A0A174UW89_BACT4</name>
<evidence type="ECO:0008006" key="5">
    <source>
        <dbReference type="Google" id="ProtNLM"/>
    </source>
</evidence>
<dbReference type="EMBL" id="CZBI01000004">
    <property type="protein sequence ID" value="CUQ24015.1"/>
    <property type="molecule type" value="Genomic_DNA"/>
</dbReference>
<feature type="coiled-coil region" evidence="1">
    <location>
        <begin position="95"/>
        <end position="129"/>
    </location>
</feature>
<dbReference type="Proteomes" id="UP000095541">
    <property type="component" value="Unassembled WGS sequence"/>
</dbReference>
<dbReference type="AlphaFoldDB" id="A0A174UW89"/>
<evidence type="ECO:0000313" key="3">
    <source>
        <dbReference type="EMBL" id="CUQ24015.1"/>
    </source>
</evidence>
<protein>
    <recommendedName>
        <fullName evidence="5">J domain-containing protein</fullName>
    </recommendedName>
</protein>
<evidence type="ECO:0000256" key="2">
    <source>
        <dbReference type="SAM" id="Phobius"/>
    </source>
</evidence>
<organism evidence="3 4">
    <name type="scientific">Bacteroides thetaiotaomicron</name>
    <dbReference type="NCBI Taxonomy" id="818"/>
    <lineage>
        <taxon>Bacteria</taxon>
        <taxon>Pseudomonadati</taxon>
        <taxon>Bacteroidota</taxon>
        <taxon>Bacteroidia</taxon>
        <taxon>Bacteroidales</taxon>
        <taxon>Bacteroidaceae</taxon>
        <taxon>Bacteroides</taxon>
    </lineage>
</organism>
<evidence type="ECO:0000256" key="1">
    <source>
        <dbReference type="SAM" id="Coils"/>
    </source>
</evidence>
<reference evidence="3 4" key="1">
    <citation type="submission" date="2015-09" db="EMBL/GenBank/DDBJ databases">
        <authorList>
            <consortium name="Pathogen Informatics"/>
        </authorList>
    </citation>
    <scope>NUCLEOTIDE SEQUENCE [LARGE SCALE GENOMIC DNA]</scope>
    <source>
        <strain evidence="3 4">2789STDY5834945</strain>
    </source>
</reference>
<sequence>MEEDLIEQIKKALGVSGNYTDVQLLESLRKARNNSHPDGFHDTEIKREKEEKFKTLSGLYESFQKYIEKRKAEMLPAKYEEEELSFDLIQKISEISSLQDENRELIRTNKEIQSELTLCRSELEKIKNNKHIQNVNDISISLKNIYKVKKELSFTVVSLLILVFTQLKMIKSELVALFGIGNDLITIILWICFIFSLLIVIYKSILKYRINYNLKKLTNPKYLNNINLRKKEGYYYRDIELYFTESDLYDYIRSQINKLDSFFFKWEMEIIYRELINYIISYLDQKQIIKKAIPQDLDIYFELNKRSREFE</sequence>
<dbReference type="RefSeq" id="WP_155521406.1">
    <property type="nucleotide sequence ID" value="NZ_CZBI01000004.1"/>
</dbReference>
<keyword evidence="2" id="KW-0812">Transmembrane</keyword>
<keyword evidence="1" id="KW-0175">Coiled coil</keyword>
<keyword evidence="2" id="KW-1133">Transmembrane helix</keyword>
<feature type="transmembrane region" description="Helical" evidence="2">
    <location>
        <begin position="152"/>
        <end position="170"/>
    </location>
</feature>
<proteinExistence type="predicted"/>
<evidence type="ECO:0000313" key="4">
    <source>
        <dbReference type="Proteomes" id="UP000095541"/>
    </source>
</evidence>
<feature type="transmembrane region" description="Helical" evidence="2">
    <location>
        <begin position="176"/>
        <end position="202"/>
    </location>
</feature>
<gene>
    <name evidence="3" type="ORF">ERS852557_03133</name>
</gene>